<sequence>MLSSSERERRQYFAELSRKEAEHLVEKTLYCPNCGYKIGVVYSDLSGHMTAKCQKCKTISVLNLAYFRRQRRRWRKRQFPF</sequence>
<dbReference type="Proteomes" id="UP000260828">
    <property type="component" value="Unassembled WGS sequence"/>
</dbReference>
<dbReference type="EMBL" id="QVME01000001">
    <property type="protein sequence ID" value="RGE70392.1"/>
    <property type="molecule type" value="Genomic_DNA"/>
</dbReference>
<reference evidence="1 2" key="1">
    <citation type="submission" date="2018-08" db="EMBL/GenBank/DDBJ databases">
        <title>A genome reference for cultivated species of the human gut microbiota.</title>
        <authorList>
            <person name="Zou Y."/>
            <person name="Xue W."/>
            <person name="Luo G."/>
        </authorList>
    </citation>
    <scope>NUCLEOTIDE SEQUENCE [LARGE SCALE GENOMIC DNA]</scope>
    <source>
        <strain evidence="1 2">TF05-12AC</strain>
    </source>
</reference>
<name>A0A3E3ITL6_9FIRM</name>
<accession>A0A3E3ITL6</accession>
<dbReference type="RefSeq" id="WP_117546217.1">
    <property type="nucleotide sequence ID" value="NZ_QVME01000001.1"/>
</dbReference>
<comment type="caution">
    <text evidence="1">The sequence shown here is derived from an EMBL/GenBank/DDBJ whole genome shotgun (WGS) entry which is preliminary data.</text>
</comment>
<evidence type="ECO:0000313" key="1">
    <source>
        <dbReference type="EMBL" id="RGE70392.1"/>
    </source>
</evidence>
<gene>
    <name evidence="1" type="ORF">DXC40_04925</name>
</gene>
<evidence type="ECO:0000313" key="2">
    <source>
        <dbReference type="Proteomes" id="UP000260828"/>
    </source>
</evidence>
<proteinExistence type="predicted"/>
<protein>
    <submittedName>
        <fullName evidence="1">Uncharacterized protein</fullName>
    </submittedName>
</protein>
<dbReference type="AlphaFoldDB" id="A0A3E3ITL6"/>
<organism evidence="1 2">
    <name type="scientific">Anaerotruncus colihominis</name>
    <dbReference type="NCBI Taxonomy" id="169435"/>
    <lineage>
        <taxon>Bacteria</taxon>
        <taxon>Bacillati</taxon>
        <taxon>Bacillota</taxon>
        <taxon>Clostridia</taxon>
        <taxon>Eubacteriales</taxon>
        <taxon>Oscillospiraceae</taxon>
        <taxon>Anaerotruncus</taxon>
    </lineage>
</organism>